<name>A0A109JUS8_9HYPH</name>
<dbReference type="AlphaFoldDB" id="A0A109JUS8"/>
<dbReference type="Proteomes" id="UP000068164">
    <property type="component" value="Unassembled WGS sequence"/>
</dbReference>
<dbReference type="EMBL" id="LNCD01000053">
    <property type="protein sequence ID" value="KWV55259.1"/>
    <property type="molecule type" value="Genomic_DNA"/>
</dbReference>
<accession>A0A109JUS8</accession>
<evidence type="ECO:0000313" key="1">
    <source>
        <dbReference type="EMBL" id="KWV55259.1"/>
    </source>
</evidence>
<reference evidence="1 2" key="1">
    <citation type="submission" date="2015-11" db="EMBL/GenBank/DDBJ databases">
        <title>Draft Genome Sequence of the Strain BR 10423 (Rhizobium sp.) isolated from nodules of Mimosa pudica.</title>
        <authorList>
            <person name="Barauna A.C."/>
            <person name="Zilli J.E."/>
            <person name="Simoes-Araujo J.L."/>
            <person name="Reis V.M."/>
            <person name="James E.K."/>
            <person name="Reis F.B.Jr."/>
            <person name="Rouws L.F."/>
            <person name="Passos S.R."/>
            <person name="Gois S.R."/>
        </authorList>
    </citation>
    <scope>NUCLEOTIDE SEQUENCE [LARGE SCALE GENOMIC DNA]</scope>
    <source>
        <strain evidence="1 2">BR10423</strain>
    </source>
</reference>
<organism evidence="1 2">
    <name type="scientific">Rhizobium altiplani</name>
    <dbReference type="NCBI Taxonomy" id="1864509"/>
    <lineage>
        <taxon>Bacteria</taxon>
        <taxon>Pseudomonadati</taxon>
        <taxon>Pseudomonadota</taxon>
        <taxon>Alphaproteobacteria</taxon>
        <taxon>Hyphomicrobiales</taxon>
        <taxon>Rhizobiaceae</taxon>
        <taxon>Rhizobium/Agrobacterium group</taxon>
        <taxon>Rhizobium</taxon>
    </lineage>
</organism>
<evidence type="ECO:0000313" key="2">
    <source>
        <dbReference type="Proteomes" id="UP000068164"/>
    </source>
</evidence>
<gene>
    <name evidence="1" type="ORF">AS026_37755</name>
</gene>
<keyword evidence="2" id="KW-1185">Reference proteome</keyword>
<proteinExistence type="predicted"/>
<protein>
    <submittedName>
        <fullName evidence="1">Uncharacterized protein</fullName>
    </submittedName>
</protein>
<comment type="caution">
    <text evidence="1">The sequence shown here is derived from an EMBL/GenBank/DDBJ whole genome shotgun (WGS) entry which is preliminary data.</text>
</comment>
<sequence length="97" mass="10625">MGPDRALDDIGVDFDPAVRQEALECFAPDERVADRFGGLRLARDLGQFLFPKIKEAGDDGCRSFLTQHGAAVSIPTADLILDAPQLGHRDDRVRCCL</sequence>